<dbReference type="AlphaFoldDB" id="A0A975I6S8"/>
<dbReference type="Proteomes" id="UP000665026">
    <property type="component" value="Chromosome"/>
</dbReference>
<dbReference type="InterPro" id="IPR028992">
    <property type="entry name" value="Hedgehog/Intein_dom"/>
</dbReference>
<organism evidence="2 3">
    <name type="scientific">Cognatishimia activa</name>
    <dbReference type="NCBI Taxonomy" id="1715691"/>
    <lineage>
        <taxon>Bacteria</taxon>
        <taxon>Pseudomonadati</taxon>
        <taxon>Pseudomonadota</taxon>
        <taxon>Alphaproteobacteria</taxon>
        <taxon>Rhodobacterales</taxon>
        <taxon>Paracoccaceae</taxon>
        <taxon>Cognatishimia</taxon>
    </lineage>
</organism>
<dbReference type="GO" id="GO:0016539">
    <property type="term" value="P:intein-mediated protein splicing"/>
    <property type="evidence" value="ECO:0007669"/>
    <property type="project" value="InterPro"/>
</dbReference>
<gene>
    <name evidence="2" type="ORF">HZ995_12160</name>
</gene>
<protein>
    <submittedName>
        <fullName evidence="2">Hint domain-containing protein</fullName>
    </submittedName>
</protein>
<dbReference type="EMBL" id="CP060010">
    <property type="protein sequence ID" value="QTN35230.1"/>
    <property type="molecule type" value="Genomic_DNA"/>
</dbReference>
<accession>A0A975I6S8</accession>
<evidence type="ECO:0000313" key="3">
    <source>
        <dbReference type="Proteomes" id="UP000665026"/>
    </source>
</evidence>
<name>A0A975I6S8_9RHOB</name>
<dbReference type="KEGG" id="cact:HZ995_12160"/>
<sequence length="348" mass="37667">MPFLYVYSPSDFVETPPAESGAMAAGSGTFTLELAPSATPTLIEVNDADGVLDEVDYSQTLDSGANIDGTEYAAGTTIHSAYDLLNTDTGHKVTSLHFGGDGYEQGAIHGMVSTVRFEPGQTYTFNVERTSHRKNNQYEDYVACFAADTLIGTSKGDIRAIDLNAGDLVETQDAAAQVLRMKLSREVGAEELAKRPNLRPICITAGALGQGLPKRDLWVSPQHRMLVDGPLCERMFGRTSVLIPARKMCALPGVYEDTSCTSVTYVHLVFDSHQLVFAEGAPSESFFNGANELAGMSEAARQEFLTLFPQADTHRIQSDAVRPILKGAQARDLARRLGKNNQRALKLG</sequence>
<dbReference type="InterPro" id="IPR036844">
    <property type="entry name" value="Hint_dom_sf"/>
</dbReference>
<feature type="domain" description="Hedgehog/Intein (Hint)" evidence="1">
    <location>
        <begin position="144"/>
        <end position="289"/>
    </location>
</feature>
<dbReference type="PROSITE" id="PS50817">
    <property type="entry name" value="INTEIN_N_TER"/>
    <property type="match status" value="1"/>
</dbReference>
<evidence type="ECO:0000259" key="1">
    <source>
        <dbReference type="Pfam" id="PF13403"/>
    </source>
</evidence>
<dbReference type="RefSeq" id="WP_209355917.1">
    <property type="nucleotide sequence ID" value="NZ_CP060010.1"/>
</dbReference>
<evidence type="ECO:0000313" key="2">
    <source>
        <dbReference type="EMBL" id="QTN35230.1"/>
    </source>
</evidence>
<reference evidence="2" key="1">
    <citation type="submission" date="2020-07" db="EMBL/GenBank/DDBJ databases">
        <title>Genome sequences of bacteria associated with the marine, planktonic diatom Thalassiosira profunda strain ECT2AJA-044.</title>
        <authorList>
            <person name="Gargas C.B."/>
            <person name="Roberts W.R."/>
            <person name="Alverson A.J."/>
        </authorList>
    </citation>
    <scope>NUCLEOTIDE SEQUENCE</scope>
    <source>
        <strain evidence="2">ECT2AJA-044</strain>
    </source>
</reference>
<dbReference type="Pfam" id="PF13403">
    <property type="entry name" value="Hint_2"/>
    <property type="match status" value="1"/>
</dbReference>
<dbReference type="InterPro" id="IPR006141">
    <property type="entry name" value="Intein_N"/>
</dbReference>
<dbReference type="SUPFAM" id="SSF51294">
    <property type="entry name" value="Hedgehog/intein (Hint) domain"/>
    <property type="match status" value="1"/>
</dbReference>
<proteinExistence type="predicted"/>